<name>A0ABT0N2S5_9GAMM</name>
<dbReference type="EC" id="1.5.1.34" evidence="5"/>
<protein>
    <submittedName>
        <fullName evidence="5">Oxygen-insensitive NAD(P)H nitroreductase</fullName>
        <ecNumber evidence="5">1.5.1.34</ecNumber>
    </submittedName>
</protein>
<evidence type="ECO:0000313" key="6">
    <source>
        <dbReference type="Proteomes" id="UP001202831"/>
    </source>
</evidence>
<gene>
    <name evidence="5" type="primary">nfsB</name>
    <name evidence="5" type="ORF">L2725_02815</name>
</gene>
<dbReference type="CDD" id="cd02149">
    <property type="entry name" value="NfsB-like"/>
    <property type="match status" value="1"/>
</dbReference>
<reference evidence="5 6" key="1">
    <citation type="submission" date="2022-01" db="EMBL/GenBank/DDBJ databases">
        <title>Whole genome-based taxonomy of the Shewanellaceae.</title>
        <authorList>
            <person name="Martin-Rodriguez A.J."/>
        </authorList>
    </citation>
    <scope>NUCLEOTIDE SEQUENCE [LARGE SCALE GENOMIC DNA]</scope>
    <source>
        <strain evidence="5 6">DSM 21332</strain>
    </source>
</reference>
<keyword evidence="6" id="KW-1185">Reference proteome</keyword>
<evidence type="ECO:0000256" key="2">
    <source>
        <dbReference type="ARBA" id="ARBA00022857"/>
    </source>
</evidence>
<feature type="domain" description="Nitroreductase" evidence="4">
    <location>
        <begin position="8"/>
        <end position="192"/>
    </location>
</feature>
<dbReference type="InterPro" id="IPR000415">
    <property type="entry name" value="Nitroreductase-like"/>
</dbReference>
<organism evidence="5 6">
    <name type="scientific">Shewanella corallii</name>
    <dbReference type="NCBI Taxonomy" id="560080"/>
    <lineage>
        <taxon>Bacteria</taxon>
        <taxon>Pseudomonadati</taxon>
        <taxon>Pseudomonadota</taxon>
        <taxon>Gammaproteobacteria</taxon>
        <taxon>Alteromonadales</taxon>
        <taxon>Shewanellaceae</taxon>
        <taxon>Shewanella</taxon>
    </lineage>
</organism>
<keyword evidence="3 5" id="KW-0560">Oxidoreductase</keyword>
<comment type="caution">
    <text evidence="5">The sequence shown here is derived from an EMBL/GenBank/DDBJ whole genome shotgun (WGS) entry which is preliminary data.</text>
</comment>
<dbReference type="Pfam" id="PF00881">
    <property type="entry name" value="Nitroreductase"/>
    <property type="match status" value="1"/>
</dbReference>
<dbReference type="PANTHER" id="PTHR43673">
    <property type="entry name" value="NAD(P)H NITROREDUCTASE YDGI-RELATED"/>
    <property type="match status" value="1"/>
</dbReference>
<dbReference type="PANTHER" id="PTHR43673:SF10">
    <property type="entry name" value="NADH DEHYDROGENASE_NAD(P)H NITROREDUCTASE XCC3605-RELATED"/>
    <property type="match status" value="1"/>
</dbReference>
<dbReference type="Gene3D" id="3.40.109.10">
    <property type="entry name" value="NADH Oxidase"/>
    <property type="match status" value="1"/>
</dbReference>
<dbReference type="Proteomes" id="UP001202831">
    <property type="component" value="Unassembled WGS sequence"/>
</dbReference>
<accession>A0ABT0N2S5</accession>
<comment type="similarity">
    <text evidence="1">Belongs to the nitroreductase family.</text>
</comment>
<dbReference type="NCBIfam" id="NF008275">
    <property type="entry name" value="PRK11053.1"/>
    <property type="match status" value="1"/>
</dbReference>
<dbReference type="GO" id="GO:0004155">
    <property type="term" value="F:6,7-dihydropteridine reductase activity"/>
    <property type="evidence" value="ECO:0007669"/>
    <property type="project" value="UniProtKB-EC"/>
</dbReference>
<sequence length="216" mass="23730">MDIAALAQSRYTTKAFDATKRIPAEQIEQIKTLLRFSPSSVNSQPWHFVIAGTDEGKQTLTKATENFAFNTPKILNASHVVVLCRRTDIDAQYLQQLTAQEEADGRIPNEEVKQTILGARQFFVGLHTDTLKDAPDWMDKQVYLALGTLLLGAAALNIDACPIEGFDADTLDQVLGLKEKGLRACVVAALGYRAVDDFNAGLPKSRLPVEQVISEI</sequence>
<keyword evidence="2" id="KW-0521">NADP</keyword>
<evidence type="ECO:0000313" key="5">
    <source>
        <dbReference type="EMBL" id="MCL2912722.1"/>
    </source>
</evidence>
<evidence type="ECO:0000256" key="3">
    <source>
        <dbReference type="ARBA" id="ARBA00023002"/>
    </source>
</evidence>
<evidence type="ECO:0000256" key="1">
    <source>
        <dbReference type="ARBA" id="ARBA00007118"/>
    </source>
</evidence>
<proteinExistence type="inferred from homology"/>
<dbReference type="InterPro" id="IPR029479">
    <property type="entry name" value="Nitroreductase"/>
</dbReference>
<dbReference type="InterPro" id="IPR033878">
    <property type="entry name" value="NfsB-like"/>
</dbReference>
<dbReference type="EMBL" id="JAKIKT010000001">
    <property type="protein sequence ID" value="MCL2912722.1"/>
    <property type="molecule type" value="Genomic_DNA"/>
</dbReference>
<dbReference type="SUPFAM" id="SSF55469">
    <property type="entry name" value="FMN-dependent nitroreductase-like"/>
    <property type="match status" value="1"/>
</dbReference>
<evidence type="ECO:0000259" key="4">
    <source>
        <dbReference type="Pfam" id="PF00881"/>
    </source>
</evidence>
<dbReference type="RefSeq" id="WP_249247543.1">
    <property type="nucleotide sequence ID" value="NZ_JAKIKT010000001.1"/>
</dbReference>